<dbReference type="OrthoDB" id="5336357at2759"/>
<accession>A0A9P6KQH5</accession>
<comment type="caution">
    <text evidence="1">The sequence shown here is derived from an EMBL/GenBank/DDBJ whole genome shotgun (WGS) entry which is preliminary data.</text>
</comment>
<dbReference type="AlphaFoldDB" id="A0A9P6KQH5"/>
<protein>
    <submittedName>
        <fullName evidence="1">Orf21 protein</fullName>
    </submittedName>
</protein>
<dbReference type="Proteomes" id="UP000756921">
    <property type="component" value="Unassembled WGS sequence"/>
</dbReference>
<evidence type="ECO:0000313" key="1">
    <source>
        <dbReference type="EMBL" id="KAF9735142.1"/>
    </source>
</evidence>
<keyword evidence="2" id="KW-1185">Reference proteome</keyword>
<reference evidence="1" key="1">
    <citation type="journal article" date="2020" name="Mol. Plant Microbe Interact.">
        <title>Genome Sequence of the Biocontrol Agent Coniothyrium minitans strain Conio (IMI 134523).</title>
        <authorList>
            <person name="Patel D."/>
            <person name="Shittu T.A."/>
            <person name="Baroncelli R."/>
            <person name="Muthumeenakshi S."/>
            <person name="Osborne T.H."/>
            <person name="Janganan T.K."/>
            <person name="Sreenivasaprasad S."/>
        </authorList>
    </citation>
    <scope>NUCLEOTIDE SEQUENCE</scope>
    <source>
        <strain evidence="1">Conio</strain>
    </source>
</reference>
<evidence type="ECO:0000313" key="2">
    <source>
        <dbReference type="Proteomes" id="UP000756921"/>
    </source>
</evidence>
<name>A0A9P6KQH5_9PLEO</name>
<organism evidence="1 2">
    <name type="scientific">Paraphaeosphaeria minitans</name>
    <dbReference type="NCBI Taxonomy" id="565426"/>
    <lineage>
        <taxon>Eukaryota</taxon>
        <taxon>Fungi</taxon>
        <taxon>Dikarya</taxon>
        <taxon>Ascomycota</taxon>
        <taxon>Pezizomycotina</taxon>
        <taxon>Dothideomycetes</taxon>
        <taxon>Pleosporomycetidae</taxon>
        <taxon>Pleosporales</taxon>
        <taxon>Massarineae</taxon>
        <taxon>Didymosphaeriaceae</taxon>
        <taxon>Paraphaeosphaeria</taxon>
    </lineage>
</organism>
<sequence>MGFKRKRSVDESPVSISSFAAFATPDAQPPMPIPNGYSGMMDLDLPASRSTGWDFSNLGRIKSSDWGLRTRKRVRDNRPDEHTIHGMLRPFTLGKLFSAQRKQPYAEPILSDTLPTQQAPLVQKLQKSTLHAFWSIPARPVHPSLVQMQPQREADAPRCDDCDTLLEKDANDMDIDMDIDGPLANRSLACNDCGRNVCGKCAVVANARHCLQCATSARNPKRWW</sequence>
<gene>
    <name evidence="1" type="ORF">PMIN01_06547</name>
</gene>
<dbReference type="EMBL" id="WJXW01000006">
    <property type="protein sequence ID" value="KAF9735142.1"/>
    <property type="molecule type" value="Genomic_DNA"/>
</dbReference>
<proteinExistence type="predicted"/>